<dbReference type="InterPro" id="IPR004697">
    <property type="entry name" value="AbgT"/>
</dbReference>
<name>A0A3N9UGR1_9BACI</name>
<feature type="transmembrane region" description="Helical" evidence="1">
    <location>
        <begin position="174"/>
        <end position="192"/>
    </location>
</feature>
<feature type="transmembrane region" description="Helical" evidence="1">
    <location>
        <begin position="482"/>
        <end position="506"/>
    </location>
</feature>
<evidence type="ECO:0000313" key="2">
    <source>
        <dbReference type="EMBL" id="RQW75290.1"/>
    </source>
</evidence>
<dbReference type="RefSeq" id="WP_124763946.1">
    <property type="nucleotide sequence ID" value="NZ_JAFBDY010000004.1"/>
</dbReference>
<feature type="transmembrane region" description="Helical" evidence="1">
    <location>
        <begin position="40"/>
        <end position="60"/>
    </location>
</feature>
<proteinExistence type="predicted"/>
<comment type="caution">
    <text evidence="2">The sequence shown here is derived from an EMBL/GenBank/DDBJ whole genome shotgun (WGS) entry which is preliminary data.</text>
</comment>
<evidence type="ECO:0000256" key="1">
    <source>
        <dbReference type="SAM" id="Phobius"/>
    </source>
</evidence>
<dbReference type="Proteomes" id="UP000274033">
    <property type="component" value="Unassembled WGS sequence"/>
</dbReference>
<gene>
    <name evidence="2" type="ORF">EBB45_07565</name>
</gene>
<feature type="transmembrane region" description="Helical" evidence="1">
    <location>
        <begin position="277"/>
        <end position="297"/>
    </location>
</feature>
<feature type="transmembrane region" description="Helical" evidence="1">
    <location>
        <begin position="424"/>
        <end position="446"/>
    </location>
</feature>
<dbReference type="Pfam" id="PF03806">
    <property type="entry name" value="ABG_transport"/>
    <property type="match status" value="1"/>
</dbReference>
<feature type="transmembrane region" description="Helical" evidence="1">
    <location>
        <begin position="309"/>
        <end position="331"/>
    </location>
</feature>
<dbReference type="PANTHER" id="PTHR30282:SF0">
    <property type="entry name" value="P-AMINOBENZOYL-GLUTAMATE TRANSPORT PROTEIN"/>
    <property type="match status" value="1"/>
</dbReference>
<organism evidence="2 3">
    <name type="scientific">Lysinibacillus composti</name>
    <dbReference type="NCBI Taxonomy" id="720633"/>
    <lineage>
        <taxon>Bacteria</taxon>
        <taxon>Bacillati</taxon>
        <taxon>Bacillota</taxon>
        <taxon>Bacilli</taxon>
        <taxon>Bacillales</taxon>
        <taxon>Bacillaceae</taxon>
        <taxon>Lysinibacillus</taxon>
    </lineage>
</organism>
<sequence length="516" mass="55965">MKLENLGEIKNSTTEIQKKSKFDGFLNFIERFGNKLPHPFMLFFYLTVILVLLSWALNLFDAKVVHPNTGETVAVKSIISGEGIQYILANTLTNFTGFAPLGLVLTMMLGIGVAEKSGLLESLMIRAITKTPKKIITFTVFFIGILGNVASDAAFVVVPPLAALVFLSVGRHPLAGLAVGLASTGIGFSANIMVAGTDVLLSGIATEVASGFMEGTVVSPLDNWYFMSASTFLLAIAGTILTEKYVEPRLGQYKGEKKSVGNTLSAMQLRGLRNSGIATGIFIAIIVIALMIPGSPLLNEDGTILRSPFLSGIVPILFLFFLVNGIVYGVTTKQIKSTADVPKIMTEAITGLSSYIVLIFMIAQFVAYFNWTNIATWLAVHFSEILETIKLTNLFAVFLFMILVAILSLFIISGSSLWSLVAPVFIPTFMALGYNPAFIQAAYRVGESSTNMVTPLNTYFAIILSFMLVYDKKAGIGTLMSLMIPYTIVFFILWSGLLMLFAWLGIPIGPGVYVNM</sequence>
<reference evidence="2 3" key="1">
    <citation type="journal article" date="2013" name="J. Microbiol.">
        <title>Lysinibacillus chungkukjangi sp. nov., isolated from Chungkukjang, Korean fermented soybean food.</title>
        <authorList>
            <person name="Kim S.J."/>
            <person name="Jang Y.H."/>
            <person name="Hamada M."/>
            <person name="Ahn J.H."/>
            <person name="Weon H.Y."/>
            <person name="Suzuki K."/>
            <person name="Whang K.S."/>
            <person name="Kwon S.W."/>
        </authorList>
    </citation>
    <scope>NUCLEOTIDE SEQUENCE [LARGE SCALE GENOMIC DNA]</scope>
    <source>
        <strain evidence="2 3">MCCC 1A12701</strain>
    </source>
</reference>
<dbReference type="AlphaFoldDB" id="A0A3N9UGR1"/>
<keyword evidence="1" id="KW-0812">Transmembrane</keyword>
<dbReference type="EMBL" id="RRCT01000005">
    <property type="protein sequence ID" value="RQW75290.1"/>
    <property type="molecule type" value="Genomic_DNA"/>
</dbReference>
<dbReference type="PANTHER" id="PTHR30282">
    <property type="entry name" value="P-AMINOBENZOYL GLUTAMATE TRANSPORTER"/>
    <property type="match status" value="1"/>
</dbReference>
<keyword evidence="3" id="KW-1185">Reference proteome</keyword>
<keyword evidence="1" id="KW-1133">Transmembrane helix</keyword>
<feature type="transmembrane region" description="Helical" evidence="1">
    <location>
        <begin position="135"/>
        <end position="162"/>
    </location>
</feature>
<feature type="transmembrane region" description="Helical" evidence="1">
    <location>
        <begin position="352"/>
        <end position="371"/>
    </location>
</feature>
<accession>A0A3N9UGR1</accession>
<keyword evidence="1" id="KW-0472">Membrane</keyword>
<feature type="transmembrane region" description="Helical" evidence="1">
    <location>
        <begin position="391"/>
        <end position="412"/>
    </location>
</feature>
<dbReference type="OrthoDB" id="3314392at2"/>
<evidence type="ECO:0000313" key="3">
    <source>
        <dbReference type="Proteomes" id="UP000274033"/>
    </source>
</evidence>
<feature type="transmembrane region" description="Helical" evidence="1">
    <location>
        <begin position="452"/>
        <end position="470"/>
    </location>
</feature>
<dbReference type="GO" id="GO:0015558">
    <property type="term" value="F:secondary active p-aminobenzoyl-glutamate transmembrane transporter activity"/>
    <property type="evidence" value="ECO:0007669"/>
    <property type="project" value="InterPro"/>
</dbReference>
<feature type="transmembrane region" description="Helical" evidence="1">
    <location>
        <begin position="95"/>
        <end position="114"/>
    </location>
</feature>
<dbReference type="GO" id="GO:1902604">
    <property type="term" value="P:p-aminobenzoyl-glutamate transmembrane transport"/>
    <property type="evidence" value="ECO:0007669"/>
    <property type="project" value="InterPro"/>
</dbReference>
<protein>
    <submittedName>
        <fullName evidence="2">AbgT family transporter</fullName>
    </submittedName>
</protein>